<dbReference type="SUPFAM" id="SSF55874">
    <property type="entry name" value="ATPase domain of HSP90 chaperone/DNA topoisomerase II/histidine kinase"/>
    <property type="match status" value="1"/>
</dbReference>
<dbReference type="PANTHER" id="PTHR44936">
    <property type="entry name" value="SENSOR PROTEIN CREC"/>
    <property type="match status" value="1"/>
</dbReference>
<dbReference type="InterPro" id="IPR036097">
    <property type="entry name" value="HisK_dim/P_sf"/>
</dbReference>
<accession>A0A6C1KM04</accession>
<dbReference type="Pfam" id="PF02518">
    <property type="entry name" value="HATPase_c"/>
    <property type="match status" value="1"/>
</dbReference>
<feature type="domain" description="Histidine kinase" evidence="8">
    <location>
        <begin position="227"/>
        <end position="434"/>
    </location>
</feature>
<dbReference type="PRINTS" id="PR00344">
    <property type="entry name" value="BCTRLSENSOR"/>
</dbReference>
<dbReference type="PANTHER" id="PTHR44936:SF10">
    <property type="entry name" value="SENSOR PROTEIN RSTB"/>
    <property type="match status" value="1"/>
</dbReference>
<dbReference type="OrthoDB" id="9785252at2"/>
<keyword evidence="3" id="KW-0808">Transferase</keyword>
<keyword evidence="7" id="KW-0812">Transmembrane</keyword>
<evidence type="ECO:0000256" key="1">
    <source>
        <dbReference type="ARBA" id="ARBA00000085"/>
    </source>
</evidence>
<feature type="transmembrane region" description="Helical" evidence="7">
    <location>
        <begin position="171"/>
        <end position="191"/>
    </location>
</feature>
<comment type="catalytic activity">
    <reaction evidence="1">
        <text>ATP + protein L-histidine = ADP + protein N-phospho-L-histidine.</text>
        <dbReference type="EC" id="2.7.13.3"/>
    </reaction>
</comment>
<dbReference type="EC" id="2.7.13.3" evidence="2"/>
<dbReference type="SUPFAM" id="SSF47384">
    <property type="entry name" value="Homodimeric domain of signal transducing histidine kinase"/>
    <property type="match status" value="1"/>
</dbReference>
<evidence type="ECO:0000313" key="10">
    <source>
        <dbReference type="Proteomes" id="UP000305131"/>
    </source>
</evidence>
<dbReference type="Proteomes" id="UP000305131">
    <property type="component" value="Unassembled WGS sequence"/>
</dbReference>
<evidence type="ECO:0000313" key="9">
    <source>
        <dbReference type="EMBL" id="TLX44911.1"/>
    </source>
</evidence>
<dbReference type="InterPro" id="IPR005467">
    <property type="entry name" value="His_kinase_dom"/>
</dbReference>
<feature type="transmembrane region" description="Helical" evidence="7">
    <location>
        <begin position="15"/>
        <end position="40"/>
    </location>
</feature>
<feature type="transmembrane region" description="Helical" evidence="7">
    <location>
        <begin position="46"/>
        <end position="66"/>
    </location>
</feature>
<dbReference type="CDD" id="cd00075">
    <property type="entry name" value="HATPase"/>
    <property type="match status" value="1"/>
</dbReference>
<name>A0A6C1KM04_XANAU</name>
<keyword evidence="5 9" id="KW-0418">Kinase</keyword>
<evidence type="ECO:0000256" key="5">
    <source>
        <dbReference type="ARBA" id="ARBA00022777"/>
    </source>
</evidence>
<dbReference type="Gene3D" id="3.30.565.10">
    <property type="entry name" value="Histidine kinase-like ATPase, C-terminal domain"/>
    <property type="match status" value="1"/>
</dbReference>
<dbReference type="InterPro" id="IPR004358">
    <property type="entry name" value="Sig_transdc_His_kin-like_C"/>
</dbReference>
<keyword evidence="6" id="KW-0067">ATP-binding</keyword>
<dbReference type="PROSITE" id="PS50109">
    <property type="entry name" value="HIS_KIN"/>
    <property type="match status" value="1"/>
</dbReference>
<keyword evidence="4" id="KW-0547">Nucleotide-binding</keyword>
<gene>
    <name evidence="9" type="ORF">FBQ73_00305</name>
</gene>
<evidence type="ECO:0000256" key="7">
    <source>
        <dbReference type="SAM" id="Phobius"/>
    </source>
</evidence>
<reference evidence="9 10" key="1">
    <citation type="submission" date="2019-05" db="EMBL/GenBank/DDBJ databases">
        <authorList>
            <person name="Zhou X."/>
        </authorList>
    </citation>
    <scope>NUCLEOTIDE SEQUENCE [LARGE SCALE GENOMIC DNA]</scope>
    <source>
        <strain evidence="9 10">DSM 432</strain>
    </source>
</reference>
<dbReference type="GO" id="GO:0005886">
    <property type="term" value="C:plasma membrane"/>
    <property type="evidence" value="ECO:0007669"/>
    <property type="project" value="TreeGrafter"/>
</dbReference>
<dbReference type="GO" id="GO:0000155">
    <property type="term" value="F:phosphorelay sensor kinase activity"/>
    <property type="evidence" value="ECO:0007669"/>
    <property type="project" value="InterPro"/>
</dbReference>
<evidence type="ECO:0000259" key="8">
    <source>
        <dbReference type="PROSITE" id="PS50109"/>
    </source>
</evidence>
<dbReference type="InterPro" id="IPR050980">
    <property type="entry name" value="2C_sensor_his_kinase"/>
</dbReference>
<organism evidence="9 10">
    <name type="scientific">Xanthobacter autotrophicus</name>
    <dbReference type="NCBI Taxonomy" id="280"/>
    <lineage>
        <taxon>Bacteria</taxon>
        <taxon>Pseudomonadati</taxon>
        <taxon>Pseudomonadota</taxon>
        <taxon>Alphaproteobacteria</taxon>
        <taxon>Hyphomicrobiales</taxon>
        <taxon>Xanthobacteraceae</taxon>
        <taxon>Xanthobacter</taxon>
    </lineage>
</organism>
<dbReference type="GO" id="GO:0005524">
    <property type="term" value="F:ATP binding"/>
    <property type="evidence" value="ECO:0007669"/>
    <property type="project" value="UniProtKB-KW"/>
</dbReference>
<evidence type="ECO:0000256" key="2">
    <source>
        <dbReference type="ARBA" id="ARBA00012438"/>
    </source>
</evidence>
<keyword evidence="7" id="KW-1133">Transmembrane helix</keyword>
<proteinExistence type="predicted"/>
<feature type="transmembrane region" description="Helical" evidence="7">
    <location>
        <begin position="107"/>
        <end position="137"/>
    </location>
</feature>
<comment type="caution">
    <text evidence="9">The sequence shown here is derived from an EMBL/GenBank/DDBJ whole genome shotgun (WGS) entry which is preliminary data.</text>
</comment>
<sequence>MGESAIESDANRRNLLLLIALRWLAVAGQVVAIAAVHVWLGVALPLAEMGLVILFLIGLNLIGLFRAMGETPISDTELCVELLLDVAALTIQLYLSGGATNPFISLYLLQVILAAVLLAPAATWIIVAVTSACFIWLTRYFRPIDFGGQGHGHSHGQGHDALHGGGSFFDLHLQGMFLCFLLASMLVALFVTRINANLRSRDAHLAELRQRAAEEAHIVRMGLLASGAAHELGTPLSTLAVILNDWRHMPQFRDNAELHGEIEEMQAALGRCKSIVSHILLAAGEARGEDARRAPLAVFIDDIVERWEDSRHPLSVDYRNETGADFDIVCDSVIEQVLVNILDNALEASPGWIGIAAEQSDADLVMRVSDAGPGFSEVALAQFGKPYQSDKDEPGRGLGLFLAVNVLRKLGGTIGAANRPEGGARVELRLPLAALAVGATDGA</sequence>
<dbReference type="InterPro" id="IPR036890">
    <property type="entry name" value="HATPase_C_sf"/>
</dbReference>
<dbReference type="SMART" id="SM00387">
    <property type="entry name" value="HATPase_c"/>
    <property type="match status" value="1"/>
</dbReference>
<dbReference type="EMBL" id="VAUP01000002">
    <property type="protein sequence ID" value="TLX44911.1"/>
    <property type="molecule type" value="Genomic_DNA"/>
</dbReference>
<dbReference type="AlphaFoldDB" id="A0A6C1KM04"/>
<evidence type="ECO:0000256" key="3">
    <source>
        <dbReference type="ARBA" id="ARBA00022679"/>
    </source>
</evidence>
<keyword evidence="7" id="KW-0472">Membrane</keyword>
<dbReference type="InterPro" id="IPR003594">
    <property type="entry name" value="HATPase_dom"/>
</dbReference>
<protein>
    <recommendedName>
        <fullName evidence="2">histidine kinase</fullName>
        <ecNumber evidence="2">2.7.13.3</ecNumber>
    </recommendedName>
</protein>
<dbReference type="Gene3D" id="1.10.287.130">
    <property type="match status" value="1"/>
</dbReference>
<evidence type="ECO:0000256" key="4">
    <source>
        <dbReference type="ARBA" id="ARBA00022741"/>
    </source>
</evidence>
<evidence type="ECO:0000256" key="6">
    <source>
        <dbReference type="ARBA" id="ARBA00022840"/>
    </source>
</evidence>